<feature type="transmembrane region" description="Helical" evidence="1">
    <location>
        <begin position="46"/>
        <end position="70"/>
    </location>
</feature>
<dbReference type="Proteomes" id="UP000683417">
    <property type="component" value="Unassembled WGS sequence"/>
</dbReference>
<dbReference type="EMBL" id="CAJHIT010000004">
    <property type="protein sequence ID" value="CAD6501009.1"/>
    <property type="molecule type" value="Genomic_DNA"/>
</dbReference>
<reference evidence="2" key="1">
    <citation type="submission" date="2020-10" db="EMBL/GenBank/DDBJ databases">
        <authorList>
            <person name="Muller C M."/>
        </authorList>
    </citation>
    <scope>NUCLEOTIDE SEQUENCE</scope>
    <source>
        <strain evidence="2">THUN-12</strain>
    </source>
</reference>
<proteinExistence type="predicted"/>
<dbReference type="AlphaFoldDB" id="A0A9W4GCX6"/>
<sequence length="121" mass="13759">MAPVEPIIPKFLVSGTKLHFGHGKGSQAMAHSVTRSEVVARDISKAFLVATCFLIGMLAASIFIAGITMCRRYVKKCRMQREANLQRERDALSEFEKFEEDSQASHWDTYVVPESHRDQEW</sequence>
<evidence type="ECO:0000313" key="3">
    <source>
        <dbReference type="Proteomes" id="UP000683417"/>
    </source>
</evidence>
<name>A0A9W4GCX6_BLUGR</name>
<comment type="caution">
    <text evidence="2">The sequence shown here is derived from an EMBL/GenBank/DDBJ whole genome shotgun (WGS) entry which is preliminary data.</text>
</comment>
<accession>A0A9W4GCX6</accession>
<evidence type="ECO:0000313" key="2">
    <source>
        <dbReference type="EMBL" id="CAD6501009.1"/>
    </source>
</evidence>
<keyword evidence="1" id="KW-0472">Membrane</keyword>
<gene>
    <name evidence="2" type="ORF">BGTH12_LOCUS2367</name>
</gene>
<organism evidence="2 3">
    <name type="scientific">Blumeria graminis f. sp. triticale</name>
    <dbReference type="NCBI Taxonomy" id="1689686"/>
    <lineage>
        <taxon>Eukaryota</taxon>
        <taxon>Fungi</taxon>
        <taxon>Dikarya</taxon>
        <taxon>Ascomycota</taxon>
        <taxon>Pezizomycotina</taxon>
        <taxon>Leotiomycetes</taxon>
        <taxon>Erysiphales</taxon>
        <taxon>Erysiphaceae</taxon>
        <taxon>Blumeria</taxon>
    </lineage>
</organism>
<protein>
    <submittedName>
        <fullName evidence="2">BgTH12-06709</fullName>
    </submittedName>
</protein>
<evidence type="ECO:0000256" key="1">
    <source>
        <dbReference type="SAM" id="Phobius"/>
    </source>
</evidence>
<keyword evidence="1" id="KW-0812">Transmembrane</keyword>
<keyword evidence="1" id="KW-1133">Transmembrane helix</keyword>